<feature type="compositionally biased region" description="Pro residues" evidence="3">
    <location>
        <begin position="20"/>
        <end position="43"/>
    </location>
</feature>
<keyword evidence="6" id="KW-1185">Reference proteome</keyword>
<feature type="region of interest" description="Disordered" evidence="3">
    <location>
        <begin position="1"/>
        <end position="52"/>
    </location>
</feature>
<evidence type="ECO:0000256" key="3">
    <source>
        <dbReference type="SAM" id="MobiDB-lite"/>
    </source>
</evidence>
<dbReference type="PROSITE" id="PS51767">
    <property type="entry name" value="PEPTIDASE_A1"/>
    <property type="match status" value="1"/>
</dbReference>
<evidence type="ECO:0000259" key="4">
    <source>
        <dbReference type="PROSITE" id="PS51767"/>
    </source>
</evidence>
<accession>A0A5P1FUA7</accession>
<organism evidence="5 6">
    <name type="scientific">Asparagus officinalis</name>
    <name type="common">Garden asparagus</name>
    <dbReference type="NCBI Taxonomy" id="4686"/>
    <lineage>
        <taxon>Eukaryota</taxon>
        <taxon>Viridiplantae</taxon>
        <taxon>Streptophyta</taxon>
        <taxon>Embryophyta</taxon>
        <taxon>Tracheophyta</taxon>
        <taxon>Spermatophyta</taxon>
        <taxon>Magnoliopsida</taxon>
        <taxon>Liliopsida</taxon>
        <taxon>Asparagales</taxon>
        <taxon>Asparagaceae</taxon>
        <taxon>Asparagoideae</taxon>
        <taxon>Asparagus</taxon>
    </lineage>
</organism>
<dbReference type="SUPFAM" id="SSF50630">
    <property type="entry name" value="Acid proteases"/>
    <property type="match status" value="1"/>
</dbReference>
<feature type="compositionally biased region" description="Low complexity" evidence="3">
    <location>
        <begin position="1"/>
        <end position="19"/>
    </location>
</feature>
<dbReference type="Gramene" id="ONK81554">
    <property type="protein sequence ID" value="ONK81554"/>
    <property type="gene ID" value="A4U43_C01F30450"/>
</dbReference>
<dbReference type="FunFam" id="2.40.70.10:FF:000034">
    <property type="entry name" value="Aspartyl protease family protein"/>
    <property type="match status" value="1"/>
</dbReference>
<dbReference type="EMBL" id="CM007381">
    <property type="protein sequence ID" value="ONK81554.1"/>
    <property type="molecule type" value="Genomic_DNA"/>
</dbReference>
<dbReference type="OMA" id="YFIDPAY"/>
<proteinExistence type="predicted"/>
<keyword evidence="2" id="KW-0378">Hydrolase</keyword>
<dbReference type="Pfam" id="PF14541">
    <property type="entry name" value="TAXi_C"/>
    <property type="match status" value="1"/>
</dbReference>
<dbReference type="InterPro" id="IPR021109">
    <property type="entry name" value="Peptidase_aspartic_dom_sf"/>
</dbReference>
<protein>
    <recommendedName>
        <fullName evidence="4">Peptidase A1 domain-containing protein</fullName>
    </recommendedName>
</protein>
<dbReference type="InterPro" id="IPR034161">
    <property type="entry name" value="Pepsin-like_plant"/>
</dbReference>
<keyword evidence="1" id="KW-0645">Protease</keyword>
<dbReference type="InterPro" id="IPR033121">
    <property type="entry name" value="PEPTIDASE_A1"/>
</dbReference>
<evidence type="ECO:0000256" key="1">
    <source>
        <dbReference type="ARBA" id="ARBA00022670"/>
    </source>
</evidence>
<evidence type="ECO:0000313" key="6">
    <source>
        <dbReference type="Proteomes" id="UP000243459"/>
    </source>
</evidence>
<dbReference type="Proteomes" id="UP000243459">
    <property type="component" value="Chromosome 1"/>
</dbReference>
<dbReference type="GO" id="GO:0008233">
    <property type="term" value="F:peptidase activity"/>
    <property type="evidence" value="ECO:0007669"/>
    <property type="project" value="UniProtKB-KW"/>
</dbReference>
<dbReference type="AlphaFoldDB" id="A0A5P1FUA7"/>
<dbReference type="InterPro" id="IPR032799">
    <property type="entry name" value="TAXi_C"/>
</dbReference>
<name>A0A5P1FUA7_ASPOF</name>
<dbReference type="CDD" id="cd05476">
    <property type="entry name" value="pepsin_A_like_plant"/>
    <property type="match status" value="1"/>
</dbReference>
<gene>
    <name evidence="5" type="ORF">A4U43_C01F30450</name>
</gene>
<sequence>MPLGLRRASTSARPASSTPRLPPPTRTCPARPPAAPHASPPHATPRSACADPPLLATGDLTVSSKLIFGEDDSLSSHPNLNYTSFAAGKENSSVDTFYYVRVKEIRIGGEALSIPEETWTLNGDGTGGTIIDSGTTLSYFIDPAYDLIRQTFIGKVKYPMVADFPVLSPCYNVTGVDNVEMPGFGIVFGDGARWDFPVENYFIRLEPEGIMCLAILGTPRSSLSIIGNYQQQNFHVVYDTEKSRLGFAPMRCADV</sequence>
<evidence type="ECO:0000313" key="5">
    <source>
        <dbReference type="EMBL" id="ONK81554.1"/>
    </source>
</evidence>
<dbReference type="GO" id="GO:0006508">
    <property type="term" value="P:proteolysis"/>
    <property type="evidence" value="ECO:0007669"/>
    <property type="project" value="UniProtKB-KW"/>
</dbReference>
<dbReference type="InterPro" id="IPR051708">
    <property type="entry name" value="Plant_Aspart_Prot_A1"/>
</dbReference>
<dbReference type="PANTHER" id="PTHR47967">
    <property type="entry name" value="OS07G0603500 PROTEIN-RELATED"/>
    <property type="match status" value="1"/>
</dbReference>
<feature type="domain" description="Peptidase A1" evidence="4">
    <location>
        <begin position="1"/>
        <end position="248"/>
    </location>
</feature>
<dbReference type="Gene3D" id="2.40.70.10">
    <property type="entry name" value="Acid Proteases"/>
    <property type="match status" value="1"/>
</dbReference>
<reference evidence="6" key="1">
    <citation type="journal article" date="2017" name="Nat. Commun.">
        <title>The asparagus genome sheds light on the origin and evolution of a young Y chromosome.</title>
        <authorList>
            <person name="Harkess A."/>
            <person name="Zhou J."/>
            <person name="Xu C."/>
            <person name="Bowers J.E."/>
            <person name="Van der Hulst R."/>
            <person name="Ayyampalayam S."/>
            <person name="Mercati F."/>
            <person name="Riccardi P."/>
            <person name="McKain M.R."/>
            <person name="Kakrana A."/>
            <person name="Tang H."/>
            <person name="Ray J."/>
            <person name="Groenendijk J."/>
            <person name="Arikit S."/>
            <person name="Mathioni S.M."/>
            <person name="Nakano M."/>
            <person name="Shan H."/>
            <person name="Telgmann-Rauber A."/>
            <person name="Kanno A."/>
            <person name="Yue Z."/>
            <person name="Chen H."/>
            <person name="Li W."/>
            <person name="Chen Y."/>
            <person name="Xu X."/>
            <person name="Zhang Y."/>
            <person name="Luo S."/>
            <person name="Chen H."/>
            <person name="Gao J."/>
            <person name="Mao Z."/>
            <person name="Pires J.C."/>
            <person name="Luo M."/>
            <person name="Kudrna D."/>
            <person name="Wing R.A."/>
            <person name="Meyers B.C."/>
            <person name="Yi K."/>
            <person name="Kong H."/>
            <person name="Lavrijsen P."/>
            <person name="Sunseri F."/>
            <person name="Falavigna A."/>
            <person name="Ye Y."/>
            <person name="Leebens-Mack J.H."/>
            <person name="Chen G."/>
        </authorList>
    </citation>
    <scope>NUCLEOTIDE SEQUENCE [LARGE SCALE GENOMIC DNA]</scope>
    <source>
        <strain evidence="6">cv. DH0086</strain>
    </source>
</reference>
<dbReference type="PANTHER" id="PTHR47967:SF28">
    <property type="entry name" value="ASPARTYL PROTEASE FAMILY PROTEIN 2-LIKE"/>
    <property type="match status" value="1"/>
</dbReference>
<evidence type="ECO:0000256" key="2">
    <source>
        <dbReference type="ARBA" id="ARBA00022801"/>
    </source>
</evidence>